<gene>
    <name evidence="2" type="ORF">A2907_02505</name>
</gene>
<organism evidence="2 3">
    <name type="scientific">Candidatus Azambacteria bacterium RIFCSPLOWO2_01_FULL_37_9</name>
    <dbReference type="NCBI Taxonomy" id="1797297"/>
    <lineage>
        <taxon>Bacteria</taxon>
        <taxon>Candidatus Azamiibacteriota</taxon>
    </lineage>
</organism>
<dbReference type="EMBL" id="MEYQ01000051">
    <property type="protein sequence ID" value="OGD38216.1"/>
    <property type="molecule type" value="Genomic_DNA"/>
</dbReference>
<name>A0A1F5C5R7_9BACT</name>
<evidence type="ECO:0008006" key="4">
    <source>
        <dbReference type="Google" id="ProtNLM"/>
    </source>
</evidence>
<protein>
    <recommendedName>
        <fullName evidence="4">Baseplate protein J-like domain-containing protein</fullName>
    </recommendedName>
</protein>
<evidence type="ECO:0000313" key="2">
    <source>
        <dbReference type="EMBL" id="OGD38216.1"/>
    </source>
</evidence>
<accession>A0A1F5C5R7</accession>
<sequence length="548" mass="61212">MEYFSKILHIDLEESAQSVIERFNILDDHNIIFAIPMGAQIFHNLSELKLLKQDIDKSGKNVVLVSQDEVGLELARDIGFKVEEEFLELLSPTEDTHRYSADTHKHPKVLDMIYRQPEHKTAVQGKTPGLQTEKPIVKRDLRESVIDEKEGTGFWGEEKPHKSTGRIFTTTNVIIFFIIASVIVATISAIIVLPKTTITVLPKKETVVVDIPITADISMSEIDTIKNKIPGQIVKVEKEKTAQFKATGRTGSESKARGTIVIYNAYTPPQSPTWIGGTRFETSDGKIFKTIQKITVPPAKIENEKVVPGTIEVEVVADIAGSDYNILPSEFTMPAFKGTSKFNVFYGKSTLAMRGGSKGEGIVIVLDDIENAKKEIEGELLEAAKNELKENLPKDLEFMENAIAVKILEEKISDQAGTVIENFSVSLKVSAMAFLFKEDDMKSLVAKNIETKIMRNEIVFKDIRKRYSNVDIDFSAGIMTFNANIEQDIAASFNEEDLKTAFAGKNESEIRDYVLSQDLMDGAQVNFSPFWVKKAPSNKNKINIIIEK</sequence>
<evidence type="ECO:0000256" key="1">
    <source>
        <dbReference type="SAM" id="Phobius"/>
    </source>
</evidence>
<keyword evidence="1" id="KW-1133">Transmembrane helix</keyword>
<dbReference type="Proteomes" id="UP000177947">
    <property type="component" value="Unassembled WGS sequence"/>
</dbReference>
<keyword evidence="1" id="KW-0812">Transmembrane</keyword>
<feature type="transmembrane region" description="Helical" evidence="1">
    <location>
        <begin position="173"/>
        <end position="193"/>
    </location>
</feature>
<comment type="caution">
    <text evidence="2">The sequence shown here is derived from an EMBL/GenBank/DDBJ whole genome shotgun (WGS) entry which is preliminary data.</text>
</comment>
<reference evidence="2 3" key="1">
    <citation type="journal article" date="2016" name="Nat. Commun.">
        <title>Thousands of microbial genomes shed light on interconnected biogeochemical processes in an aquifer system.</title>
        <authorList>
            <person name="Anantharaman K."/>
            <person name="Brown C.T."/>
            <person name="Hug L.A."/>
            <person name="Sharon I."/>
            <person name="Castelle C.J."/>
            <person name="Probst A.J."/>
            <person name="Thomas B.C."/>
            <person name="Singh A."/>
            <person name="Wilkins M.J."/>
            <person name="Karaoz U."/>
            <person name="Brodie E.L."/>
            <person name="Williams K.H."/>
            <person name="Hubbard S.S."/>
            <person name="Banfield J.F."/>
        </authorList>
    </citation>
    <scope>NUCLEOTIDE SEQUENCE [LARGE SCALE GENOMIC DNA]</scope>
</reference>
<proteinExistence type="predicted"/>
<keyword evidence="1" id="KW-0472">Membrane</keyword>
<dbReference type="AlphaFoldDB" id="A0A1F5C5R7"/>
<evidence type="ECO:0000313" key="3">
    <source>
        <dbReference type="Proteomes" id="UP000177947"/>
    </source>
</evidence>